<accession>A0A1G7G2K2</accession>
<dbReference type="STRING" id="670482.SAMN04488542_102268"/>
<sequence length="68" mass="7337">MAERKGVSKGSVTSSPTYSVAEIINNSEAVAGVKPEVMAGAFYSTDKEVLTVKEAQDLVQQFMKKKVK</sequence>
<evidence type="ECO:0000313" key="2">
    <source>
        <dbReference type="EMBL" id="SDE82374.1"/>
    </source>
</evidence>
<dbReference type="Proteomes" id="UP000198972">
    <property type="component" value="Unassembled WGS sequence"/>
</dbReference>
<gene>
    <name evidence="2" type="ORF">SAMN04488542_102268</name>
</gene>
<name>A0A1G7G2K2_9BACL</name>
<proteinExistence type="predicted"/>
<dbReference type="AlphaFoldDB" id="A0A1G7G2K2"/>
<evidence type="ECO:0000259" key="1">
    <source>
        <dbReference type="Pfam" id="PF26160"/>
    </source>
</evidence>
<dbReference type="EMBL" id="FNBG01000002">
    <property type="protein sequence ID" value="SDE82374.1"/>
    <property type="molecule type" value="Genomic_DNA"/>
</dbReference>
<protein>
    <recommendedName>
        <fullName evidence="1">YqzN/YkzM domain-containing protein</fullName>
    </recommendedName>
</protein>
<feature type="domain" description="YqzN/YkzM" evidence="1">
    <location>
        <begin position="16"/>
        <end position="66"/>
    </location>
</feature>
<dbReference type="RefSeq" id="WP_091226832.1">
    <property type="nucleotide sequence ID" value="NZ_FNBG01000002.1"/>
</dbReference>
<dbReference type="InterPro" id="IPR058869">
    <property type="entry name" value="YqzN_YkzM"/>
</dbReference>
<dbReference type="Pfam" id="PF26160">
    <property type="entry name" value="YqzN_YkzM"/>
    <property type="match status" value="1"/>
</dbReference>
<evidence type="ECO:0000313" key="3">
    <source>
        <dbReference type="Proteomes" id="UP000198972"/>
    </source>
</evidence>
<dbReference type="OrthoDB" id="2666545at2"/>
<reference evidence="2 3" key="1">
    <citation type="submission" date="2016-10" db="EMBL/GenBank/DDBJ databases">
        <authorList>
            <person name="de Groot N.N."/>
        </authorList>
    </citation>
    <scope>NUCLEOTIDE SEQUENCE [LARGE SCALE GENOMIC DNA]</scope>
    <source>
        <strain evidence="2 3">DSM 28129</strain>
    </source>
</reference>
<keyword evidence="3" id="KW-1185">Reference proteome</keyword>
<organism evidence="2 3">
    <name type="scientific">Fontibacillus panacisegetis</name>
    <dbReference type="NCBI Taxonomy" id="670482"/>
    <lineage>
        <taxon>Bacteria</taxon>
        <taxon>Bacillati</taxon>
        <taxon>Bacillota</taxon>
        <taxon>Bacilli</taxon>
        <taxon>Bacillales</taxon>
        <taxon>Paenibacillaceae</taxon>
        <taxon>Fontibacillus</taxon>
    </lineage>
</organism>